<dbReference type="OrthoDB" id="9932608at2759"/>
<feature type="compositionally biased region" description="Polar residues" evidence="8">
    <location>
        <begin position="206"/>
        <end position="220"/>
    </location>
</feature>
<dbReference type="InterPro" id="IPR013783">
    <property type="entry name" value="Ig-like_fold"/>
</dbReference>
<sequence length="220" mass="23788">MSNFNVMKALLLCSLGWISVSGSDSQTVEVQTGDDVSLLCSNYTSSPTQIIWFSVVKRSQPHCVSHMFKATEPATLCDGFKSGKFETSSNISTLFLRIKQVDSSDSGLYFCGYSLNGAPVIVSGTYLEVQEVIGGTTRLTGAILGSLTVVLVIVAICLAVKIKKLQKACAKEQNPRQTESSDDLNYAAVTFRPMSKRNHRPASDVTAVQTQEENEASSLT</sequence>
<evidence type="ECO:0000256" key="3">
    <source>
        <dbReference type="ARBA" id="ARBA00022729"/>
    </source>
</evidence>
<dbReference type="PANTHER" id="PTHR19433">
    <property type="entry name" value="T-CELL RECEPTOR ALPHA CHAIN V REGION-RELATED"/>
    <property type="match status" value="1"/>
</dbReference>
<dbReference type="GeneTree" id="ENSGT00990000203919"/>
<dbReference type="SUPFAM" id="SSF48726">
    <property type="entry name" value="Immunoglobulin"/>
    <property type="match status" value="1"/>
</dbReference>
<dbReference type="OMA" id="KPERCYR"/>
<evidence type="ECO:0000256" key="7">
    <source>
        <dbReference type="ARBA" id="ARBA00023180"/>
    </source>
</evidence>
<evidence type="ECO:0000313" key="12">
    <source>
        <dbReference type="Ensembl" id="ENSSAUP00010054751.1"/>
    </source>
</evidence>
<evidence type="ECO:0000256" key="5">
    <source>
        <dbReference type="ARBA" id="ARBA00023136"/>
    </source>
</evidence>
<keyword evidence="2" id="KW-1003">Cell membrane</keyword>
<feature type="domain" description="Ig-like" evidence="11">
    <location>
        <begin position="18"/>
        <end position="111"/>
    </location>
</feature>
<keyword evidence="3 10" id="KW-0732">Signal</keyword>
<dbReference type="SMART" id="SM00409">
    <property type="entry name" value="IG"/>
    <property type="match status" value="1"/>
</dbReference>
<keyword evidence="9" id="KW-1133">Transmembrane helix</keyword>
<keyword evidence="6" id="KW-1015">Disulfide bond</keyword>
<gene>
    <name evidence="12" type="primary">LOC115589431</name>
</gene>
<evidence type="ECO:0000256" key="10">
    <source>
        <dbReference type="SAM" id="SignalP"/>
    </source>
</evidence>
<keyword evidence="4" id="KW-0391">Immunity</keyword>
<protein>
    <submittedName>
        <fullName evidence="12">Uncharacterized LOC115589431</fullName>
    </submittedName>
</protein>
<evidence type="ECO:0000256" key="8">
    <source>
        <dbReference type="SAM" id="MobiDB-lite"/>
    </source>
</evidence>
<evidence type="ECO:0000256" key="2">
    <source>
        <dbReference type="ARBA" id="ARBA00022475"/>
    </source>
</evidence>
<evidence type="ECO:0000259" key="11">
    <source>
        <dbReference type="PROSITE" id="PS50835"/>
    </source>
</evidence>
<dbReference type="CDD" id="cd00099">
    <property type="entry name" value="IgV"/>
    <property type="match status" value="1"/>
</dbReference>
<evidence type="ECO:0000256" key="4">
    <source>
        <dbReference type="ARBA" id="ARBA00022859"/>
    </source>
</evidence>
<reference evidence="12" key="2">
    <citation type="submission" date="2025-08" db="UniProtKB">
        <authorList>
            <consortium name="Ensembl"/>
        </authorList>
    </citation>
    <scope>IDENTIFICATION</scope>
</reference>
<evidence type="ECO:0000256" key="9">
    <source>
        <dbReference type="SAM" id="Phobius"/>
    </source>
</evidence>
<dbReference type="InterPro" id="IPR013106">
    <property type="entry name" value="Ig_V-set"/>
</dbReference>
<organism evidence="12 13">
    <name type="scientific">Sparus aurata</name>
    <name type="common">Gilthead sea bream</name>
    <dbReference type="NCBI Taxonomy" id="8175"/>
    <lineage>
        <taxon>Eukaryota</taxon>
        <taxon>Metazoa</taxon>
        <taxon>Chordata</taxon>
        <taxon>Craniata</taxon>
        <taxon>Vertebrata</taxon>
        <taxon>Euteleostomi</taxon>
        <taxon>Actinopterygii</taxon>
        <taxon>Neopterygii</taxon>
        <taxon>Teleostei</taxon>
        <taxon>Neoteleostei</taxon>
        <taxon>Acanthomorphata</taxon>
        <taxon>Eupercaria</taxon>
        <taxon>Spariformes</taxon>
        <taxon>Sparidae</taxon>
        <taxon>Sparus</taxon>
    </lineage>
</organism>
<feature type="region of interest" description="Disordered" evidence="8">
    <location>
        <begin position="191"/>
        <end position="220"/>
    </location>
</feature>
<dbReference type="Pfam" id="PF07686">
    <property type="entry name" value="V-set"/>
    <property type="match status" value="1"/>
</dbReference>
<dbReference type="Ensembl" id="ENSSAUT00010057536.1">
    <property type="protein sequence ID" value="ENSSAUP00010054751.1"/>
    <property type="gene ID" value="ENSSAUG00010022534.1"/>
</dbReference>
<comment type="subcellular location">
    <subcellularLocation>
        <location evidence="1">Cell membrane</location>
    </subcellularLocation>
</comment>
<feature type="transmembrane region" description="Helical" evidence="9">
    <location>
        <begin position="139"/>
        <end position="160"/>
    </location>
</feature>
<proteinExistence type="predicted"/>
<dbReference type="GO" id="GO:0005886">
    <property type="term" value="C:plasma membrane"/>
    <property type="evidence" value="ECO:0007669"/>
    <property type="project" value="UniProtKB-SubCell"/>
</dbReference>
<keyword evidence="7" id="KW-0325">Glycoprotein</keyword>
<reference evidence="12" key="3">
    <citation type="submission" date="2025-09" db="UniProtKB">
        <authorList>
            <consortium name="Ensembl"/>
        </authorList>
    </citation>
    <scope>IDENTIFICATION</scope>
</reference>
<keyword evidence="5 9" id="KW-0472">Membrane</keyword>
<dbReference type="RefSeq" id="XP_030286130.1">
    <property type="nucleotide sequence ID" value="XM_030430270.1"/>
</dbReference>
<dbReference type="FunCoup" id="A0A671Y0V3">
    <property type="interactions" value="30"/>
</dbReference>
<dbReference type="AlphaFoldDB" id="A0A671Y0V3"/>
<name>A0A671Y0V3_SPAAU</name>
<evidence type="ECO:0000313" key="13">
    <source>
        <dbReference type="Proteomes" id="UP000472265"/>
    </source>
</evidence>
<keyword evidence="9" id="KW-0812">Transmembrane</keyword>
<dbReference type="InterPro" id="IPR036179">
    <property type="entry name" value="Ig-like_dom_sf"/>
</dbReference>
<dbReference type="GO" id="GO:0002376">
    <property type="term" value="P:immune system process"/>
    <property type="evidence" value="ECO:0007669"/>
    <property type="project" value="UniProtKB-KW"/>
</dbReference>
<dbReference type="InParanoid" id="A0A671Y0V3"/>
<feature type="chain" id="PRO_5025349362" evidence="10">
    <location>
        <begin position="23"/>
        <end position="220"/>
    </location>
</feature>
<feature type="signal peptide" evidence="10">
    <location>
        <begin position="1"/>
        <end position="22"/>
    </location>
</feature>
<dbReference type="InterPro" id="IPR052051">
    <property type="entry name" value="TCR_complex_component"/>
</dbReference>
<dbReference type="GeneID" id="115589431"/>
<dbReference type="PROSITE" id="PS50835">
    <property type="entry name" value="IG_LIKE"/>
    <property type="match status" value="1"/>
</dbReference>
<evidence type="ECO:0000256" key="6">
    <source>
        <dbReference type="ARBA" id="ARBA00023157"/>
    </source>
</evidence>
<dbReference type="Gene3D" id="2.60.40.10">
    <property type="entry name" value="Immunoglobulins"/>
    <property type="match status" value="1"/>
</dbReference>
<reference evidence="12" key="1">
    <citation type="submission" date="2021-04" db="EMBL/GenBank/DDBJ databases">
        <authorList>
            <consortium name="Wellcome Sanger Institute Data Sharing"/>
        </authorList>
    </citation>
    <scope>NUCLEOTIDE SEQUENCE [LARGE SCALE GENOMIC DNA]</scope>
</reference>
<keyword evidence="13" id="KW-1185">Reference proteome</keyword>
<dbReference type="GO" id="GO:0009617">
    <property type="term" value="P:response to bacterium"/>
    <property type="evidence" value="ECO:0007669"/>
    <property type="project" value="TreeGrafter"/>
</dbReference>
<dbReference type="Proteomes" id="UP000472265">
    <property type="component" value="Chromosome 10"/>
</dbReference>
<accession>A0A671Y0V3</accession>
<dbReference type="PANTHER" id="PTHR19433:SF111">
    <property type="entry name" value="T CELL RECEPTOR ALPHA VARIABLE 4"/>
    <property type="match status" value="1"/>
</dbReference>
<dbReference type="InterPro" id="IPR007110">
    <property type="entry name" value="Ig-like_dom"/>
</dbReference>
<dbReference type="InterPro" id="IPR003599">
    <property type="entry name" value="Ig_sub"/>
</dbReference>
<evidence type="ECO:0000256" key="1">
    <source>
        <dbReference type="ARBA" id="ARBA00004236"/>
    </source>
</evidence>